<dbReference type="PANTHER" id="PTHR47893">
    <property type="entry name" value="REGULATORY PROTEIN PCHR"/>
    <property type="match status" value="1"/>
</dbReference>
<evidence type="ECO:0000256" key="3">
    <source>
        <dbReference type="ARBA" id="ARBA00023163"/>
    </source>
</evidence>
<name>A0A223V6L5_9FLAO</name>
<dbReference type="Gene3D" id="1.10.10.60">
    <property type="entry name" value="Homeodomain-like"/>
    <property type="match status" value="2"/>
</dbReference>
<dbReference type="AlphaFoldDB" id="A0A223V6L5"/>
<evidence type="ECO:0000313" key="5">
    <source>
        <dbReference type="Proteomes" id="UP000215244"/>
    </source>
</evidence>
<dbReference type="GO" id="GO:0003700">
    <property type="term" value="F:DNA-binding transcription factor activity"/>
    <property type="evidence" value="ECO:0007669"/>
    <property type="project" value="InterPro"/>
</dbReference>
<dbReference type="GO" id="GO:0043565">
    <property type="term" value="F:sequence-specific DNA binding"/>
    <property type="evidence" value="ECO:0007669"/>
    <property type="project" value="InterPro"/>
</dbReference>
<dbReference type="Proteomes" id="UP000215244">
    <property type="component" value="Chromosome"/>
</dbReference>
<dbReference type="InterPro" id="IPR009057">
    <property type="entry name" value="Homeodomain-like_sf"/>
</dbReference>
<evidence type="ECO:0000256" key="2">
    <source>
        <dbReference type="ARBA" id="ARBA00023125"/>
    </source>
</evidence>
<dbReference type="OrthoDB" id="2666928at2"/>
<dbReference type="EMBL" id="CP022957">
    <property type="protein sequence ID" value="ASV30770.1"/>
    <property type="molecule type" value="Genomic_DNA"/>
</dbReference>
<dbReference type="RefSeq" id="WP_094997388.1">
    <property type="nucleotide sequence ID" value="NZ_BMJL01000003.1"/>
</dbReference>
<evidence type="ECO:0000313" key="4">
    <source>
        <dbReference type="EMBL" id="ASV30770.1"/>
    </source>
</evidence>
<keyword evidence="1" id="KW-0805">Transcription regulation</keyword>
<dbReference type="PRINTS" id="PR00032">
    <property type="entry name" value="HTHARAC"/>
</dbReference>
<dbReference type="KEGG" id="marb:CJ263_11380"/>
<dbReference type="InterPro" id="IPR018060">
    <property type="entry name" value="HTH_AraC"/>
</dbReference>
<proteinExistence type="predicted"/>
<dbReference type="InterPro" id="IPR020449">
    <property type="entry name" value="Tscrpt_reg_AraC-type_HTH"/>
</dbReference>
<gene>
    <name evidence="4" type="ORF">CJ263_11380</name>
</gene>
<reference evidence="4 5" key="1">
    <citation type="submission" date="2017-08" db="EMBL/GenBank/DDBJ databases">
        <title>The complete genome sequence of Maribacter sp. B1, isolated from deep-sea sediment.</title>
        <authorList>
            <person name="Wu Y.-H."/>
            <person name="Cheng H."/>
            <person name="Xu X.-W."/>
        </authorList>
    </citation>
    <scope>NUCLEOTIDE SEQUENCE [LARGE SCALE GENOMIC DNA]</scope>
    <source>
        <strain evidence="4 5">B1</strain>
    </source>
</reference>
<protein>
    <submittedName>
        <fullName evidence="4">AraC family transcriptional regulator</fullName>
    </submittedName>
</protein>
<dbReference type="PROSITE" id="PS01124">
    <property type="entry name" value="HTH_ARAC_FAMILY_2"/>
    <property type="match status" value="1"/>
</dbReference>
<organism evidence="4 5">
    <name type="scientific">Maribacter cobaltidurans</name>
    <dbReference type="NCBI Taxonomy" id="1178778"/>
    <lineage>
        <taxon>Bacteria</taxon>
        <taxon>Pseudomonadati</taxon>
        <taxon>Bacteroidota</taxon>
        <taxon>Flavobacteriia</taxon>
        <taxon>Flavobacteriales</taxon>
        <taxon>Flavobacteriaceae</taxon>
        <taxon>Maribacter</taxon>
    </lineage>
</organism>
<sequence>MKEIVINSVRDEDLLMGFKECLNGTLEDQWGEKVVRFNNDLAKGFIRNIGFDWGISLLDCHITFFDDVKLTVKSKGIAPLEFIFISKGGFTYKEGHLGEKLELEQFQNIILSAERFQEKNFVFPANKELKVNFIRIFKKEYLKKKNNNVTYLNQLLFSVFNDDKNTLPYSHGGSYSLKIADEVKELGNVYESGIMRTLSIEGRIYLILSLQLLEHHNFETKESVKESLSKEDIKKIHVLTEYIIDNISGSISIKVLSRKSGLSPKKLQLGFKVLYSKTVNEYVRQLKLEVSRDYLKNSDLTISEIVYLVGIKSRSYFSKIFHEAYGVLPTDYRKHLKAGKTS</sequence>
<accession>A0A223V6L5</accession>
<evidence type="ECO:0000256" key="1">
    <source>
        <dbReference type="ARBA" id="ARBA00023015"/>
    </source>
</evidence>
<dbReference type="SUPFAM" id="SSF46689">
    <property type="entry name" value="Homeodomain-like"/>
    <property type="match status" value="1"/>
</dbReference>
<dbReference type="InterPro" id="IPR053142">
    <property type="entry name" value="PchR_regulatory_protein"/>
</dbReference>
<keyword evidence="5" id="KW-1185">Reference proteome</keyword>
<dbReference type="PANTHER" id="PTHR47893:SF1">
    <property type="entry name" value="REGULATORY PROTEIN PCHR"/>
    <property type="match status" value="1"/>
</dbReference>
<keyword evidence="3" id="KW-0804">Transcription</keyword>
<keyword evidence="2" id="KW-0238">DNA-binding</keyword>
<dbReference type="SMART" id="SM00342">
    <property type="entry name" value="HTH_ARAC"/>
    <property type="match status" value="1"/>
</dbReference>
<dbReference type="Pfam" id="PF12833">
    <property type="entry name" value="HTH_18"/>
    <property type="match status" value="1"/>
</dbReference>